<feature type="compositionally biased region" description="Basic and acidic residues" evidence="4">
    <location>
        <begin position="208"/>
        <end position="224"/>
    </location>
</feature>
<keyword evidence="7" id="KW-0808">Transferase</keyword>
<dbReference type="SMART" id="SM00220">
    <property type="entry name" value="S_TKc"/>
    <property type="match status" value="1"/>
</dbReference>
<proteinExistence type="inferred from homology"/>
<comment type="similarity">
    <text evidence="1">Belongs to the protein kinase superfamily. STE Ser/Thr protein kinase family. STE20 subfamily.</text>
</comment>
<evidence type="ECO:0000256" key="5">
    <source>
        <dbReference type="SAM" id="Phobius"/>
    </source>
</evidence>
<feature type="compositionally biased region" description="Low complexity" evidence="4">
    <location>
        <begin position="322"/>
        <end position="333"/>
    </location>
</feature>
<dbReference type="GO" id="GO:0004674">
    <property type="term" value="F:protein serine/threonine kinase activity"/>
    <property type="evidence" value="ECO:0007669"/>
    <property type="project" value="UniProtKB-KW"/>
</dbReference>
<feature type="region of interest" description="Disordered" evidence="4">
    <location>
        <begin position="57"/>
        <end position="77"/>
    </location>
</feature>
<keyword evidence="3" id="KW-0067">ATP-binding</keyword>
<dbReference type="InterPro" id="IPR011009">
    <property type="entry name" value="Kinase-like_dom_sf"/>
</dbReference>
<dbReference type="PANTHER" id="PTHR45832:SF22">
    <property type="entry name" value="SERINE_THREONINE-PROTEIN KINASE SAMKA-RELATED"/>
    <property type="match status" value="1"/>
</dbReference>
<evidence type="ECO:0000259" key="6">
    <source>
        <dbReference type="PROSITE" id="PS50011"/>
    </source>
</evidence>
<feature type="compositionally biased region" description="Acidic residues" evidence="4">
    <location>
        <begin position="453"/>
        <end position="465"/>
    </location>
</feature>
<feature type="compositionally biased region" description="Basic and acidic residues" evidence="4">
    <location>
        <begin position="831"/>
        <end position="850"/>
    </location>
</feature>
<dbReference type="RefSeq" id="WP_114661105.1">
    <property type="nucleotide sequence ID" value="NZ_CP031194.1"/>
</dbReference>
<feature type="compositionally biased region" description="Gly residues" evidence="4">
    <location>
        <begin position="547"/>
        <end position="559"/>
    </location>
</feature>
<dbReference type="AlphaFoldDB" id="A0A345HSV4"/>
<evidence type="ECO:0000256" key="4">
    <source>
        <dbReference type="SAM" id="MobiDB-lite"/>
    </source>
</evidence>
<evidence type="ECO:0000313" key="7">
    <source>
        <dbReference type="EMBL" id="AXG79778.1"/>
    </source>
</evidence>
<keyword evidence="5" id="KW-0472">Membrane</keyword>
<dbReference type="InterPro" id="IPR051931">
    <property type="entry name" value="PAK3-like"/>
</dbReference>
<keyword evidence="8" id="KW-1185">Reference proteome</keyword>
<feature type="compositionally biased region" description="Low complexity" evidence="4">
    <location>
        <begin position="421"/>
        <end position="436"/>
    </location>
</feature>
<dbReference type="InterPro" id="IPR000719">
    <property type="entry name" value="Prot_kinase_dom"/>
</dbReference>
<evidence type="ECO:0000256" key="1">
    <source>
        <dbReference type="ARBA" id="ARBA00008874"/>
    </source>
</evidence>
<gene>
    <name evidence="7" type="ORF">DVK44_21355</name>
</gene>
<feature type="compositionally biased region" description="Polar residues" evidence="4">
    <location>
        <begin position="936"/>
        <end position="946"/>
    </location>
</feature>
<dbReference type="Gene3D" id="3.30.200.20">
    <property type="entry name" value="Phosphorylase Kinase, domain 1"/>
    <property type="match status" value="1"/>
</dbReference>
<feature type="region of interest" description="Disordered" evidence="4">
    <location>
        <begin position="886"/>
        <end position="950"/>
    </location>
</feature>
<dbReference type="OrthoDB" id="3870120at2"/>
<name>A0A345HSV4_9ACTN</name>
<feature type="transmembrane region" description="Helical" evidence="5">
    <location>
        <begin position="863"/>
        <end position="883"/>
    </location>
</feature>
<dbReference type="GO" id="GO:0005524">
    <property type="term" value="F:ATP binding"/>
    <property type="evidence" value="ECO:0007669"/>
    <property type="project" value="UniProtKB-KW"/>
</dbReference>
<dbReference type="SUPFAM" id="SSF56112">
    <property type="entry name" value="Protein kinase-like (PK-like)"/>
    <property type="match status" value="1"/>
</dbReference>
<dbReference type="PROSITE" id="PS50011">
    <property type="entry name" value="PROTEIN_KINASE_DOM"/>
    <property type="match status" value="1"/>
</dbReference>
<dbReference type="EMBL" id="CP031194">
    <property type="protein sequence ID" value="AXG79778.1"/>
    <property type="molecule type" value="Genomic_DNA"/>
</dbReference>
<feature type="compositionally biased region" description="Low complexity" evidence="4">
    <location>
        <begin position="251"/>
        <end position="299"/>
    </location>
</feature>
<dbReference type="Pfam" id="PF07714">
    <property type="entry name" value="PK_Tyr_Ser-Thr"/>
    <property type="match status" value="1"/>
</dbReference>
<dbReference type="KEGG" id="spad:DVK44_21355"/>
<reference evidence="8" key="1">
    <citation type="submission" date="2018-07" db="EMBL/GenBank/DDBJ databases">
        <authorList>
            <person name="Zhao J."/>
        </authorList>
    </citation>
    <scope>NUCLEOTIDE SEQUENCE [LARGE SCALE GENOMIC DNA]</scope>
    <source>
        <strain evidence="8">GSSD-12</strain>
    </source>
</reference>
<feature type="domain" description="Protein kinase" evidence="6">
    <location>
        <begin position="1"/>
        <end position="719"/>
    </location>
</feature>
<feature type="region of interest" description="Disordered" evidence="4">
    <location>
        <begin position="383"/>
        <end position="563"/>
    </location>
</feature>
<keyword evidence="5" id="KW-0812">Transmembrane</keyword>
<feature type="region of interest" description="Disordered" evidence="4">
    <location>
        <begin position="813"/>
        <end position="850"/>
    </location>
</feature>
<keyword evidence="7" id="KW-0723">Serine/threonine-protein kinase</keyword>
<feature type="region of interest" description="Disordered" evidence="4">
    <location>
        <begin position="191"/>
        <end position="361"/>
    </location>
</feature>
<dbReference type="Gene3D" id="1.10.510.10">
    <property type="entry name" value="Transferase(Phosphotransferase) domain 1"/>
    <property type="match status" value="2"/>
</dbReference>
<feature type="region of interest" description="Disordered" evidence="4">
    <location>
        <begin position="763"/>
        <end position="801"/>
    </location>
</feature>
<keyword evidence="5" id="KW-1133">Transmembrane helix</keyword>
<dbReference type="PANTHER" id="PTHR45832">
    <property type="entry name" value="SERINE/THREONINE-PROTEIN KINASE SAMKA-RELATED-RELATED"/>
    <property type="match status" value="1"/>
</dbReference>
<keyword evidence="7" id="KW-0418">Kinase</keyword>
<evidence type="ECO:0000256" key="2">
    <source>
        <dbReference type="ARBA" id="ARBA00022741"/>
    </source>
</evidence>
<accession>A0A345HSV4</accession>
<feature type="compositionally biased region" description="Gly residues" evidence="4">
    <location>
        <begin position="511"/>
        <end position="529"/>
    </location>
</feature>
<dbReference type="Proteomes" id="UP000253868">
    <property type="component" value="Chromosome"/>
</dbReference>
<sequence>MDEYAGRVLADRYRLPLPPSDAYELVETRAFDTYSGQEVLVRQVPLPEVVEAEVIDAEGTAAPRRAPGRTQRRHTDPAVRRAIEAAQSAAQIPDHPRLDQVFDVFAESGSLWIVSELVAARPLAALLAEKPLNPYRAAEIASDVLTAVRVVHAHGWTHRNITVRTVLVCDDGRVVLTGLAAGAAEEALCGYAPVPEPPPEEEPDFPEPEFHPSELHEPEPHRPEIQQPGPHQPGLHAGLHQPGLHDRGLDAPHGGRPGAPALGGPESGPAQPHAPHAPHAPGASSGPGALPYAPGSTAGVPGGPGRAALGPGQGAQSPYGDSASATSSGTSGAMPRPQHGPPGMPAPYGGRPALPGAGSASGDIRAARAGAIAAYRAGARAAARASEDQSPSAAPAQQSVPQPAPPSPSEPDTGEQRAHVPTSAPGSAPGTPGSGPDPEWWAKPRGFQGQFDGEQDADEEEDDDPPTPYRPQLAGTWRDGPAPWNDASGSLPAGGSSGGAGAYGPHSAGPFGAGTGGTAGIPVRGGGPAGEPRHTPQPPPSGAVTAHGGGSPYAGGHPGGARDALRADAQRNTARLPAVAGVGGGGRWDEVVASGHVPAYRGPATPLAAERARQARIAVVGAVTERWAPEQAGPVHENWQLAPPIGPATDLWALGALLYRAVQGHAPYPEESAIELVQLVCAEPPAFAEECGPLRPVVESLLRQDPTERPDFEELRGWLRSLVRSAPEPEAGLDVVPVPSDETRLPIKRRRGELVRRRRVWGRSRDAEHGRHRHKKGKDGKGRAEYAVQSGQAEQGGRLAAEETYERPEIFENFGRPEPSEHQAHAGGIDLTERGERGDRGGRGERGGRSERERAPYALGRTLLLLILLLLVAVVVYAVMFMPKTDAQQQGQRVGEANPGSSAAPHTSDGAASDDPDSSTKDPGSGGAGTGGATSKPNTSAPQTSGPAVDVADGYVLREDTEGFRIAVDKTWERRPINDSGQVRYVGGDFTLIVVPGRDTVAQNGSDPMVYQRDKEREIQPFRDSSWATASGLRRIDVGKQAMAEGQYTWQDSTGREVFVRNLAMIVGGRYHVIQAIGPADRRDKVDEIYQQANSAYRVTG</sequence>
<feature type="compositionally biased region" description="Low complexity" evidence="4">
    <location>
        <begin position="383"/>
        <end position="401"/>
    </location>
</feature>
<evidence type="ECO:0000313" key="8">
    <source>
        <dbReference type="Proteomes" id="UP000253868"/>
    </source>
</evidence>
<protein>
    <submittedName>
        <fullName evidence="7">Serine/threonine protein kinase</fullName>
    </submittedName>
</protein>
<feature type="compositionally biased region" description="Acidic residues" evidence="4">
    <location>
        <begin position="198"/>
        <end position="207"/>
    </location>
</feature>
<organism evidence="7 8">
    <name type="scientific">Streptomyces paludis</name>
    <dbReference type="NCBI Taxonomy" id="2282738"/>
    <lineage>
        <taxon>Bacteria</taxon>
        <taxon>Bacillati</taxon>
        <taxon>Actinomycetota</taxon>
        <taxon>Actinomycetes</taxon>
        <taxon>Kitasatosporales</taxon>
        <taxon>Streptomycetaceae</taxon>
        <taxon>Streptomyces</taxon>
    </lineage>
</organism>
<dbReference type="InterPro" id="IPR001245">
    <property type="entry name" value="Ser-Thr/Tyr_kinase_cat_dom"/>
</dbReference>
<keyword evidence="2" id="KW-0547">Nucleotide-binding</keyword>
<evidence type="ECO:0000256" key="3">
    <source>
        <dbReference type="ARBA" id="ARBA00022840"/>
    </source>
</evidence>